<gene>
    <name evidence="2" type="ORF">CVIRNUC_005583</name>
</gene>
<dbReference type="AlphaFoldDB" id="A0AAV1I8X2"/>
<protein>
    <submittedName>
        <fullName evidence="2">Uncharacterized protein</fullName>
    </submittedName>
</protein>
<dbReference type="Proteomes" id="UP001314263">
    <property type="component" value="Unassembled WGS sequence"/>
</dbReference>
<keyword evidence="3" id="KW-1185">Reference proteome</keyword>
<accession>A0AAV1I8X2</accession>
<feature type="compositionally biased region" description="Polar residues" evidence="1">
    <location>
        <begin position="364"/>
        <end position="389"/>
    </location>
</feature>
<feature type="compositionally biased region" description="Polar residues" evidence="1">
    <location>
        <begin position="211"/>
        <end position="220"/>
    </location>
</feature>
<feature type="region of interest" description="Disordered" evidence="1">
    <location>
        <begin position="606"/>
        <end position="627"/>
    </location>
</feature>
<feature type="region of interest" description="Disordered" evidence="1">
    <location>
        <begin position="1"/>
        <end position="61"/>
    </location>
</feature>
<feature type="region of interest" description="Disordered" evidence="1">
    <location>
        <begin position="340"/>
        <end position="394"/>
    </location>
</feature>
<feature type="region of interest" description="Disordered" evidence="1">
    <location>
        <begin position="104"/>
        <end position="137"/>
    </location>
</feature>
<organism evidence="2 3">
    <name type="scientific">Coccomyxa viridis</name>
    <dbReference type="NCBI Taxonomy" id="1274662"/>
    <lineage>
        <taxon>Eukaryota</taxon>
        <taxon>Viridiplantae</taxon>
        <taxon>Chlorophyta</taxon>
        <taxon>core chlorophytes</taxon>
        <taxon>Trebouxiophyceae</taxon>
        <taxon>Trebouxiophyceae incertae sedis</taxon>
        <taxon>Coccomyxaceae</taxon>
        <taxon>Coccomyxa</taxon>
    </lineage>
</organism>
<comment type="caution">
    <text evidence="2">The sequence shown here is derived from an EMBL/GenBank/DDBJ whole genome shotgun (WGS) entry which is preliminary data.</text>
</comment>
<evidence type="ECO:0000256" key="1">
    <source>
        <dbReference type="SAM" id="MobiDB-lite"/>
    </source>
</evidence>
<reference evidence="2 3" key="1">
    <citation type="submission" date="2023-10" db="EMBL/GenBank/DDBJ databases">
        <authorList>
            <person name="Maclean D."/>
            <person name="Macfadyen A."/>
        </authorList>
    </citation>
    <scope>NUCLEOTIDE SEQUENCE [LARGE SCALE GENOMIC DNA]</scope>
</reference>
<feature type="compositionally biased region" description="Low complexity" evidence="1">
    <location>
        <begin position="104"/>
        <end position="127"/>
    </location>
</feature>
<evidence type="ECO:0000313" key="2">
    <source>
        <dbReference type="EMBL" id="CAK0782144.1"/>
    </source>
</evidence>
<sequence>MAHNREHDQTEASVVSPATPFCPHSDDTDVPTPALVAVYPSAESSNVPQKGRAKDNNITNEVHDFYQETPTSRSMRPFLGSLTELLASPTPTPEVQAPQPRLLKYSDSSSSDAKVVASNPSSSSRSSHTPDSLQTQQSRLTVQLTPVNDALSELPNEEQTLVTVRLLTEDAVTDVPADAEENHGICENICTAVKPSQQPAEIEEAKDQTQRESCSSNSTAPWGAYPPGSVDVRVPMRQATSSLLEGRAGSFLSPGSSPVRRFSYSMQDSAPYSEDRFQVSPLQTGAHSPPHYAVFGQDKYEPWPDELQDTGLQNAATNKYGHTQPPFSFQHAGSQYMHQAHVPETPPGFPSRSQSRSLYGDSSMPPQLNGQPTFGTGQSGHLEQGSSYAPNHMQAPDESPIHQGPYVQGAFADDQPYVLGQRFTAPYALQPAARSDLAMQGPYEGPDQWMPCNMPHRQYPHGRRRPMRYYRGSPPYYKDLGSPPRLTASLMQRTREARPTAGGGNAASQKPLGTGAFIPQPFAASKPIGRYVAPALRANNEDTWRSCNPLAGKDLNNAVTMCHVLASKGRGLEHVDKATVKELVRQQIACEKPMFAPWYRDTENISPRMRPRRPEWRPQSGPYRSNF</sequence>
<name>A0AAV1I8X2_9CHLO</name>
<proteinExistence type="predicted"/>
<feature type="compositionally biased region" description="Basic and acidic residues" evidence="1">
    <location>
        <begin position="1"/>
        <end position="10"/>
    </location>
</feature>
<dbReference type="EMBL" id="CAUYUE010000006">
    <property type="protein sequence ID" value="CAK0782144.1"/>
    <property type="molecule type" value="Genomic_DNA"/>
</dbReference>
<evidence type="ECO:0000313" key="3">
    <source>
        <dbReference type="Proteomes" id="UP001314263"/>
    </source>
</evidence>
<feature type="region of interest" description="Disordered" evidence="1">
    <location>
        <begin position="197"/>
        <end position="229"/>
    </location>
</feature>